<evidence type="ECO:0000256" key="5">
    <source>
        <dbReference type="PROSITE-ProRule" id="PRU01091"/>
    </source>
</evidence>
<evidence type="ECO:0000313" key="8">
    <source>
        <dbReference type="Proteomes" id="UP000256661"/>
    </source>
</evidence>
<dbReference type="SMART" id="SM00862">
    <property type="entry name" value="Trans_reg_C"/>
    <property type="match status" value="1"/>
</dbReference>
<evidence type="ECO:0000256" key="3">
    <source>
        <dbReference type="ARBA" id="ARBA00023125"/>
    </source>
</evidence>
<proteinExistence type="inferred from homology"/>
<organism evidence="7 8">
    <name type="scientific">Thermomonospora umbrina</name>
    <dbReference type="NCBI Taxonomy" id="111806"/>
    <lineage>
        <taxon>Bacteria</taxon>
        <taxon>Bacillati</taxon>
        <taxon>Actinomycetota</taxon>
        <taxon>Actinomycetes</taxon>
        <taxon>Streptosporangiales</taxon>
        <taxon>Thermomonosporaceae</taxon>
        <taxon>Thermomonospora</taxon>
    </lineage>
</organism>
<dbReference type="Gene3D" id="1.10.10.10">
    <property type="entry name" value="Winged helix-like DNA-binding domain superfamily/Winged helix DNA-binding domain"/>
    <property type="match status" value="1"/>
</dbReference>
<keyword evidence="8" id="KW-1185">Reference proteome</keyword>
<gene>
    <name evidence="7" type="ORF">DFJ69_4546</name>
</gene>
<dbReference type="InterPro" id="IPR005158">
    <property type="entry name" value="BTAD"/>
</dbReference>
<dbReference type="Proteomes" id="UP000256661">
    <property type="component" value="Unassembled WGS sequence"/>
</dbReference>
<feature type="DNA-binding region" description="OmpR/PhoB-type" evidence="5">
    <location>
        <begin position="1"/>
        <end position="100"/>
    </location>
</feature>
<dbReference type="InterPro" id="IPR016032">
    <property type="entry name" value="Sig_transdc_resp-reg_C-effctor"/>
</dbReference>
<evidence type="ECO:0000259" key="6">
    <source>
        <dbReference type="PROSITE" id="PS51755"/>
    </source>
</evidence>
<keyword evidence="3 5" id="KW-0238">DNA-binding</keyword>
<dbReference type="InterPro" id="IPR011990">
    <property type="entry name" value="TPR-like_helical_dom_sf"/>
</dbReference>
<comment type="caution">
    <text evidence="7">The sequence shown here is derived from an EMBL/GenBank/DDBJ whole genome shotgun (WGS) entry which is preliminary data.</text>
</comment>
<name>A0A3D9T5H6_9ACTN</name>
<dbReference type="SUPFAM" id="SSF46894">
    <property type="entry name" value="C-terminal effector domain of the bipartite response regulators"/>
    <property type="match status" value="1"/>
</dbReference>
<dbReference type="InterPro" id="IPR001867">
    <property type="entry name" value="OmpR/PhoB-type_DNA-bd"/>
</dbReference>
<accession>A0A3D9T5H6</accession>
<dbReference type="InterPro" id="IPR051677">
    <property type="entry name" value="AfsR-DnrI-RedD_regulator"/>
</dbReference>
<evidence type="ECO:0000256" key="4">
    <source>
        <dbReference type="ARBA" id="ARBA00023163"/>
    </source>
</evidence>
<dbReference type="CDD" id="cd15831">
    <property type="entry name" value="BTAD"/>
    <property type="match status" value="1"/>
</dbReference>
<dbReference type="SMART" id="SM01043">
    <property type="entry name" value="BTAD"/>
    <property type="match status" value="1"/>
</dbReference>
<dbReference type="Pfam" id="PF03704">
    <property type="entry name" value="BTAD"/>
    <property type="match status" value="1"/>
</dbReference>
<dbReference type="PANTHER" id="PTHR35807">
    <property type="entry name" value="TRANSCRIPTIONAL REGULATOR REDD-RELATED"/>
    <property type="match status" value="1"/>
</dbReference>
<dbReference type="AlphaFoldDB" id="A0A3D9T5H6"/>
<dbReference type="Gene3D" id="1.25.40.10">
    <property type="entry name" value="Tetratricopeptide repeat domain"/>
    <property type="match status" value="1"/>
</dbReference>
<sequence>MRFGVLGALMVMDDGVNCLPSAPKQRQLLALLLMNANRFVSTEACIEELWASDPPRTVIPTLQTYILQIRKSLAASPRVGSVAGAHKELVTGKRGYYLTVAPGSLDLMEFERWTREGRDAARHHDDLRAVDLLRRALAAWRGPALSDVQTGPLLRADVDSLEEARISTLDQCFEVELRLGHHQHILSELCATAAQHPLNERLQAQYMLALYRSGRQAQALEIYSRLRSTLADELGLGPSLPLRRLHEAMLSADGDPDLVPFSLVM</sequence>
<dbReference type="GO" id="GO:0003677">
    <property type="term" value="F:DNA binding"/>
    <property type="evidence" value="ECO:0007669"/>
    <property type="project" value="UniProtKB-UniRule"/>
</dbReference>
<reference evidence="7 8" key="1">
    <citation type="submission" date="2018-08" db="EMBL/GenBank/DDBJ databases">
        <title>Sequencing the genomes of 1000 actinobacteria strains.</title>
        <authorList>
            <person name="Klenk H.-P."/>
        </authorList>
    </citation>
    <scope>NUCLEOTIDE SEQUENCE [LARGE SCALE GENOMIC DNA]</scope>
    <source>
        <strain evidence="7 8">DSM 43927</strain>
    </source>
</reference>
<dbReference type="PROSITE" id="PS51755">
    <property type="entry name" value="OMPR_PHOB"/>
    <property type="match status" value="1"/>
</dbReference>
<dbReference type="GO" id="GO:0000160">
    <property type="term" value="P:phosphorelay signal transduction system"/>
    <property type="evidence" value="ECO:0007669"/>
    <property type="project" value="InterPro"/>
</dbReference>
<keyword evidence="4" id="KW-0804">Transcription</keyword>
<comment type="similarity">
    <text evidence="1">Belongs to the AfsR/DnrI/RedD regulatory family.</text>
</comment>
<dbReference type="GO" id="GO:0006355">
    <property type="term" value="P:regulation of DNA-templated transcription"/>
    <property type="evidence" value="ECO:0007669"/>
    <property type="project" value="InterPro"/>
</dbReference>
<dbReference type="RefSeq" id="WP_116024408.1">
    <property type="nucleotide sequence ID" value="NZ_QTTT01000001.1"/>
</dbReference>
<dbReference type="PANTHER" id="PTHR35807:SF1">
    <property type="entry name" value="TRANSCRIPTIONAL REGULATOR REDD"/>
    <property type="match status" value="1"/>
</dbReference>
<evidence type="ECO:0000313" key="7">
    <source>
        <dbReference type="EMBL" id="REE99041.1"/>
    </source>
</evidence>
<protein>
    <submittedName>
        <fullName evidence="7">DNA-binding SARP family transcriptional activator</fullName>
    </submittedName>
</protein>
<dbReference type="Pfam" id="PF00486">
    <property type="entry name" value="Trans_reg_C"/>
    <property type="match status" value="1"/>
</dbReference>
<dbReference type="InterPro" id="IPR036388">
    <property type="entry name" value="WH-like_DNA-bd_sf"/>
</dbReference>
<evidence type="ECO:0000256" key="2">
    <source>
        <dbReference type="ARBA" id="ARBA00023015"/>
    </source>
</evidence>
<dbReference type="SUPFAM" id="SSF48452">
    <property type="entry name" value="TPR-like"/>
    <property type="match status" value="1"/>
</dbReference>
<feature type="domain" description="OmpR/PhoB-type" evidence="6">
    <location>
        <begin position="1"/>
        <end position="100"/>
    </location>
</feature>
<dbReference type="OrthoDB" id="4054020at2"/>
<dbReference type="EMBL" id="QTTT01000001">
    <property type="protein sequence ID" value="REE99041.1"/>
    <property type="molecule type" value="Genomic_DNA"/>
</dbReference>
<evidence type="ECO:0000256" key="1">
    <source>
        <dbReference type="ARBA" id="ARBA00005820"/>
    </source>
</evidence>
<keyword evidence="2" id="KW-0805">Transcription regulation</keyword>